<sequence>MANVRIKKYWVGIISAAVLASTIALPASQAASKVTLSIWTYGNVLDPVLVAKYEKSHPNIKIQAKKNDLDGSAQSLRYALPSTAVPDIAAIEISYMGEFRNYTQYFTDLNEMTPSASTIKGNFLGWRWNQMVADTGQTLGIPTDVGGLAVAYRTDLFKKAGLPTDPTKVGELWPTWEKYIETGKKYVASQKGKAFIDIAQTIYTAVVNQGDQKYYDSKSNLIYNTNPNIQAAFNYTAAASQAKLGTNVAQYSPDWNVGLNKGLYATVLAPAWMLQYIKQYAPKTKGLWNIADLPGKAGNQGGSALSIPSRAQHQDEAWEFIRWYTSAEQQKYSFINTLTFPTITALYSDPAVGGLKDKFFNNAQVGKIYSASVNEVKPFVLGKKDRLIDSTIGQALSRVQLGKQLPQAAWTQAISDITRAIG</sequence>
<dbReference type="Gene3D" id="3.40.190.10">
    <property type="entry name" value="Periplasmic binding protein-like II"/>
    <property type="match status" value="1"/>
</dbReference>
<dbReference type="PANTHER" id="PTHR43649:SF32">
    <property type="entry name" value="SUGAR BINDING SECRETED PROTEIN"/>
    <property type="match status" value="1"/>
</dbReference>
<dbReference type="EMBL" id="CAFBLZ010000023">
    <property type="protein sequence ID" value="CAB4884082.1"/>
    <property type="molecule type" value="Genomic_DNA"/>
</dbReference>
<name>A0A6J7EKK0_9ZZZZ</name>
<dbReference type="InterPro" id="IPR006059">
    <property type="entry name" value="SBP"/>
</dbReference>
<dbReference type="AlphaFoldDB" id="A0A6J7EKK0"/>
<accession>A0A6J7EKK0</accession>
<dbReference type="PANTHER" id="PTHR43649">
    <property type="entry name" value="ARABINOSE-BINDING PROTEIN-RELATED"/>
    <property type="match status" value="1"/>
</dbReference>
<gene>
    <name evidence="1" type="ORF">UFOPK3482_00413</name>
</gene>
<dbReference type="Pfam" id="PF01547">
    <property type="entry name" value="SBP_bac_1"/>
    <property type="match status" value="1"/>
</dbReference>
<proteinExistence type="predicted"/>
<protein>
    <submittedName>
        <fullName evidence="1">Unannotated protein</fullName>
    </submittedName>
</protein>
<dbReference type="SUPFAM" id="SSF53850">
    <property type="entry name" value="Periplasmic binding protein-like II"/>
    <property type="match status" value="1"/>
</dbReference>
<evidence type="ECO:0000313" key="1">
    <source>
        <dbReference type="EMBL" id="CAB4884082.1"/>
    </source>
</evidence>
<dbReference type="InterPro" id="IPR050490">
    <property type="entry name" value="Bact_solute-bd_prot1"/>
</dbReference>
<reference evidence="1" key="1">
    <citation type="submission" date="2020-05" db="EMBL/GenBank/DDBJ databases">
        <authorList>
            <person name="Chiriac C."/>
            <person name="Salcher M."/>
            <person name="Ghai R."/>
            <person name="Kavagutti S V."/>
        </authorList>
    </citation>
    <scope>NUCLEOTIDE SEQUENCE</scope>
</reference>
<organism evidence="1">
    <name type="scientific">freshwater metagenome</name>
    <dbReference type="NCBI Taxonomy" id="449393"/>
    <lineage>
        <taxon>unclassified sequences</taxon>
        <taxon>metagenomes</taxon>
        <taxon>ecological metagenomes</taxon>
    </lineage>
</organism>